<sequence length="717" mass="79729">MRLTSVAIQGFKSFARPTHLTFGPGVTGVIGPNGSGKSNVAEAIRWVLGEQSMKALRGKERSDVIYSGDAKHASRAQVTLLFDNTSGRFPISANEIAITRTLSRAGESKYTINNEAVRLIDLQQMLAEAGIGAKSYTVISQGMIDQYLTANPEGRRELFNEATGIKSLQIKIVQSQQKIKKAQEHALEVQTILDELRPRLTFLQRQIDRYDERDNYLAAYTEKQLAYYHAAWHANSAQPAGTHQQLKQIHQRIISARAHRITAEKQVLSAASAKNPQAALEQELLSERARYTLALEQWKRNEQEKEELTRSLAQIAEQRRRTAATLNRHNDTSASVDIRSTLLACKDFLDQIMHDIIPPKPVAKRVLGSIIAILRTPTTPLAEESPQILLVRLSAIEEERTAQLQRLPSITKPSDAEIQRIQHVIEKLGITTPIPSSDNLEQARQAELQAEREEASLTALLDQQTQSVAALEQEILRECGSAALEHIQTSPSKQETAVTEQELRALAAKIATIGERDELVATEHAETKARFDGLSAQFEDVQQTMQRIAQSIDEVSSTMKINFARKFSEITEHFSKYFTLLFGGGSATLEATEQGIEISVIPPGKRSRHITLLSGGERALTSIALLFAILDAQKPPFIVLDEVDAALDEANSHRFAKLLREHSARTQSIVISHNRETMSQSDLLYGVTMHKNGISTLYSVKILDYVEQAPEAKQMPV</sequence>
<accession>A0A1G1XBK9</accession>
<dbReference type="EMBL" id="MHHS01000009">
    <property type="protein sequence ID" value="OGY37354.1"/>
    <property type="molecule type" value="Genomic_DNA"/>
</dbReference>
<protein>
    <recommendedName>
        <fullName evidence="2">RecF/RecN/SMC N-terminal domain-containing protein</fullName>
    </recommendedName>
</protein>
<organism evidence="3 4">
    <name type="scientific">Candidatus Andersenbacteria bacterium RIFCSPHIGHO2_12_FULL_45_11b</name>
    <dbReference type="NCBI Taxonomy" id="1797282"/>
    <lineage>
        <taxon>Bacteria</taxon>
        <taxon>Candidatus Anderseniibacteriota</taxon>
    </lineage>
</organism>
<keyword evidence="1" id="KW-0175">Coiled coil</keyword>
<dbReference type="AlphaFoldDB" id="A0A1G1XBK9"/>
<dbReference type="InterPro" id="IPR003395">
    <property type="entry name" value="RecF/RecN/SMC_N"/>
</dbReference>
<dbReference type="PANTHER" id="PTHR43977">
    <property type="entry name" value="STRUCTURAL MAINTENANCE OF CHROMOSOMES PROTEIN 3"/>
    <property type="match status" value="1"/>
</dbReference>
<dbReference type="Pfam" id="PF02463">
    <property type="entry name" value="SMC_N"/>
    <property type="match status" value="1"/>
</dbReference>
<comment type="caution">
    <text evidence="3">The sequence shown here is derived from an EMBL/GenBank/DDBJ whole genome shotgun (WGS) entry which is preliminary data.</text>
</comment>
<dbReference type="InterPro" id="IPR027417">
    <property type="entry name" value="P-loop_NTPase"/>
</dbReference>
<dbReference type="Gene3D" id="3.40.50.300">
    <property type="entry name" value="P-loop containing nucleotide triphosphate hydrolases"/>
    <property type="match status" value="2"/>
</dbReference>
<feature type="domain" description="RecF/RecN/SMC N-terminal" evidence="2">
    <location>
        <begin position="3"/>
        <end position="696"/>
    </location>
</feature>
<dbReference type="SUPFAM" id="SSF52540">
    <property type="entry name" value="P-loop containing nucleoside triphosphate hydrolases"/>
    <property type="match status" value="1"/>
</dbReference>
<evidence type="ECO:0000256" key="1">
    <source>
        <dbReference type="SAM" id="Coils"/>
    </source>
</evidence>
<evidence type="ECO:0000313" key="4">
    <source>
        <dbReference type="Proteomes" id="UP000177941"/>
    </source>
</evidence>
<evidence type="ECO:0000259" key="2">
    <source>
        <dbReference type="Pfam" id="PF02463"/>
    </source>
</evidence>
<evidence type="ECO:0000313" key="3">
    <source>
        <dbReference type="EMBL" id="OGY37354.1"/>
    </source>
</evidence>
<gene>
    <name evidence="3" type="ORF">A3E36_02905</name>
</gene>
<name>A0A1G1XBK9_9BACT</name>
<dbReference type="Proteomes" id="UP000177941">
    <property type="component" value="Unassembled WGS sequence"/>
</dbReference>
<reference evidence="3 4" key="1">
    <citation type="journal article" date="2016" name="Nat. Commun.">
        <title>Thousands of microbial genomes shed light on interconnected biogeochemical processes in an aquifer system.</title>
        <authorList>
            <person name="Anantharaman K."/>
            <person name="Brown C.T."/>
            <person name="Hug L.A."/>
            <person name="Sharon I."/>
            <person name="Castelle C.J."/>
            <person name="Probst A.J."/>
            <person name="Thomas B.C."/>
            <person name="Singh A."/>
            <person name="Wilkins M.J."/>
            <person name="Karaoz U."/>
            <person name="Brodie E.L."/>
            <person name="Williams K.H."/>
            <person name="Hubbard S.S."/>
            <person name="Banfield J.F."/>
        </authorList>
    </citation>
    <scope>NUCLEOTIDE SEQUENCE [LARGE SCALE GENOMIC DNA]</scope>
</reference>
<proteinExistence type="predicted"/>
<feature type="coiled-coil region" evidence="1">
    <location>
        <begin position="443"/>
        <end position="474"/>
    </location>
</feature>